<feature type="region of interest" description="Disordered" evidence="1">
    <location>
        <begin position="285"/>
        <end position="308"/>
    </location>
</feature>
<dbReference type="GO" id="GO:0005975">
    <property type="term" value="P:carbohydrate metabolic process"/>
    <property type="evidence" value="ECO:0007669"/>
    <property type="project" value="InterPro"/>
</dbReference>
<dbReference type="AlphaFoldDB" id="A0A7S4URA9"/>
<dbReference type="PANTHER" id="PTHR48050">
    <property type="entry name" value="STEROL 3-BETA-GLUCOSYLTRANSFERASE"/>
    <property type="match status" value="1"/>
</dbReference>
<dbReference type="Pfam" id="PF06722">
    <property type="entry name" value="EryCIII-like_C"/>
    <property type="match status" value="1"/>
</dbReference>
<feature type="domain" description="Glycosyltransferase family 28 N-terminal" evidence="2">
    <location>
        <begin position="124"/>
        <end position="188"/>
    </location>
</feature>
<accession>A0A7S4URA9</accession>
<dbReference type="Gene3D" id="3.40.50.2000">
    <property type="entry name" value="Glycogen Phosphorylase B"/>
    <property type="match status" value="2"/>
</dbReference>
<gene>
    <name evidence="4" type="ORF">AMON00008_LOCUS7280</name>
</gene>
<evidence type="ECO:0000256" key="1">
    <source>
        <dbReference type="SAM" id="MobiDB-lite"/>
    </source>
</evidence>
<sequence length="779" mass="87110">MSKAPPPLYCPSLAGWALQHPPAEARSVRLRRPGAMPANKVAKPNTWEVVGGSRSGGLVVRKGSDTKSAEFPERLATGSVIQEIELQGERMRYTRVTGSGPDEGWIGTKFKGKDQLKKRPLKVWFLATGTRGDIQPYLALACGMQEAGYDVSIWTCEDYKRFVESYGIRMFNIAGSVEELIKSMSKGKPLNKNENMDKAQEGSQPYVAFTKTWARWSLSIESGKPVGGIDASKLLPEEVQEAINDKGVCRQLYLECSQQLQRIGSNELSNEYWKVFERLHKEIEEEEEEERKKKEAEESSTPDVESLDWDALRSQAQSEEWSSLGKVIEVAEELGEEGSGVLKCYLGARRYWQEERAANTIPDAGRFGLDAIFLKDLIDDSSLLKNMKDQVERNPPDVCLYNYFWLTVAVMVEHVSNIPTVHLTLQPAGINFGDHHALWVTQDIYPMLQQLNPSLQQFSTLEEARQNYWVPEESTDYAYWAVGCVYEDLITAPVFGAHPLRDAGPAVTTRRQRERHMVGFLRSIASERFMKFMGEFSQKAVAKLTYTGFWIMPEKHQTSDSSAEMFGGAELMKTVEDFIAAGDPPAYIGWGSCVGSRGRHWMIALAVASLMKAQMRGIILSGWAELNMELLQDLVGDDDGIGLVEYAKKNILFITKAPQVWLFPKCSVVVIHGGVGTLAAAWTSGTPLIICAVWLDQFTNSWLNTLMGTGVSCQAVDMCTATELAQCLTTARTTPEVRRGAQAVQFSMMRDNGIQTALEHIGRIMLEDVPTGKWKQWFL</sequence>
<evidence type="ECO:0000259" key="2">
    <source>
        <dbReference type="Pfam" id="PF03033"/>
    </source>
</evidence>
<reference evidence="4" key="1">
    <citation type="submission" date="2021-01" db="EMBL/GenBank/DDBJ databases">
        <authorList>
            <person name="Corre E."/>
            <person name="Pelletier E."/>
            <person name="Niang G."/>
            <person name="Scheremetjew M."/>
            <person name="Finn R."/>
            <person name="Kale V."/>
            <person name="Holt S."/>
            <person name="Cochrane G."/>
            <person name="Meng A."/>
            <person name="Brown T."/>
            <person name="Cohen L."/>
        </authorList>
    </citation>
    <scope>NUCLEOTIDE SEQUENCE</scope>
    <source>
        <strain evidence="4">CCMP3105</strain>
    </source>
</reference>
<feature type="domain" description="Erythromycin biosynthesis protein CIII-like C-terminal" evidence="3">
    <location>
        <begin position="649"/>
        <end position="748"/>
    </location>
</feature>
<proteinExistence type="predicted"/>
<name>A0A7S4URA9_9DINO</name>
<organism evidence="4">
    <name type="scientific">Alexandrium monilatum</name>
    <dbReference type="NCBI Taxonomy" id="311494"/>
    <lineage>
        <taxon>Eukaryota</taxon>
        <taxon>Sar</taxon>
        <taxon>Alveolata</taxon>
        <taxon>Dinophyceae</taxon>
        <taxon>Gonyaulacales</taxon>
        <taxon>Pyrocystaceae</taxon>
        <taxon>Alexandrium</taxon>
    </lineage>
</organism>
<dbReference type="InterPro" id="IPR010610">
    <property type="entry name" value="EryCIII-like_C"/>
</dbReference>
<dbReference type="InterPro" id="IPR004276">
    <property type="entry name" value="GlycoTrans_28_N"/>
</dbReference>
<protein>
    <recommendedName>
        <fullName evidence="5">Glycosyltransferase family 28 N-terminal domain-containing protein</fullName>
    </recommendedName>
</protein>
<dbReference type="Pfam" id="PF03033">
    <property type="entry name" value="Glyco_transf_28"/>
    <property type="match status" value="1"/>
</dbReference>
<evidence type="ECO:0000259" key="3">
    <source>
        <dbReference type="Pfam" id="PF06722"/>
    </source>
</evidence>
<evidence type="ECO:0008006" key="5">
    <source>
        <dbReference type="Google" id="ProtNLM"/>
    </source>
</evidence>
<dbReference type="EMBL" id="HBNR01011307">
    <property type="protein sequence ID" value="CAE4567661.1"/>
    <property type="molecule type" value="Transcribed_RNA"/>
</dbReference>
<dbReference type="PANTHER" id="PTHR48050:SF13">
    <property type="entry name" value="STEROL 3-BETA-GLUCOSYLTRANSFERASE UGT80A2"/>
    <property type="match status" value="1"/>
</dbReference>
<evidence type="ECO:0000313" key="4">
    <source>
        <dbReference type="EMBL" id="CAE4567661.1"/>
    </source>
</evidence>
<dbReference type="GO" id="GO:0035251">
    <property type="term" value="F:UDP-glucosyltransferase activity"/>
    <property type="evidence" value="ECO:0007669"/>
    <property type="project" value="UniProtKB-ARBA"/>
</dbReference>
<dbReference type="SUPFAM" id="SSF53756">
    <property type="entry name" value="UDP-Glycosyltransferase/glycogen phosphorylase"/>
    <property type="match status" value="2"/>
</dbReference>
<dbReference type="InterPro" id="IPR050426">
    <property type="entry name" value="Glycosyltransferase_28"/>
</dbReference>